<accession>A0ABS6HWF3</accession>
<dbReference type="InterPro" id="IPR013324">
    <property type="entry name" value="RNA_pol_sigma_r3/r4-like"/>
</dbReference>
<organism evidence="9 10">
    <name type="scientific">Mycolicibacterium goodii</name>
    <name type="common">Mycobacterium goodii</name>
    <dbReference type="NCBI Taxonomy" id="134601"/>
    <lineage>
        <taxon>Bacteria</taxon>
        <taxon>Bacillati</taxon>
        <taxon>Actinomycetota</taxon>
        <taxon>Actinomycetes</taxon>
        <taxon>Mycobacteriales</taxon>
        <taxon>Mycobacteriaceae</taxon>
        <taxon>Mycolicibacterium</taxon>
    </lineage>
</organism>
<dbReference type="InterPro" id="IPR000838">
    <property type="entry name" value="RNA_pol_sigma70_ECF_CS"/>
</dbReference>
<keyword evidence="3 6" id="KW-0731">Sigma factor</keyword>
<evidence type="ECO:0000259" key="8">
    <source>
        <dbReference type="Pfam" id="PF08281"/>
    </source>
</evidence>
<dbReference type="SUPFAM" id="SSF88659">
    <property type="entry name" value="Sigma3 and sigma4 domains of RNA polymerase sigma factors"/>
    <property type="match status" value="1"/>
</dbReference>
<comment type="similarity">
    <text evidence="1 6">Belongs to the sigma-70 factor family. ECF subfamily.</text>
</comment>
<dbReference type="Pfam" id="PF04542">
    <property type="entry name" value="Sigma70_r2"/>
    <property type="match status" value="1"/>
</dbReference>
<keyword evidence="10" id="KW-1185">Reference proteome</keyword>
<dbReference type="Proteomes" id="UP000696413">
    <property type="component" value="Unassembled WGS sequence"/>
</dbReference>
<dbReference type="InterPro" id="IPR013325">
    <property type="entry name" value="RNA_pol_sigma_r2"/>
</dbReference>
<keyword evidence="2 6" id="KW-0805">Transcription regulation</keyword>
<dbReference type="InterPro" id="IPR036388">
    <property type="entry name" value="WH-like_DNA-bd_sf"/>
</dbReference>
<evidence type="ECO:0000256" key="1">
    <source>
        <dbReference type="ARBA" id="ARBA00010641"/>
    </source>
</evidence>
<dbReference type="InterPro" id="IPR039425">
    <property type="entry name" value="RNA_pol_sigma-70-like"/>
</dbReference>
<evidence type="ECO:0000259" key="7">
    <source>
        <dbReference type="Pfam" id="PF04542"/>
    </source>
</evidence>
<gene>
    <name evidence="9" type="ORF">KL859_27295</name>
</gene>
<evidence type="ECO:0000256" key="2">
    <source>
        <dbReference type="ARBA" id="ARBA00023015"/>
    </source>
</evidence>
<sequence length="198" mass="22292">MATVDSTAAGEPSPVFRDPDLSVRFANGVVPLLNQLHKRARRMTRNAVDAEDLVQETMLRAYSGYCTFTEGTNLRAWLFHIMTNTYINGLRRGSRRPSEYLCDHITDQQLARRGENVPAGSRSAELDALDALPDIELADALATLPPQFRLAIYYRDVVGLSYREIAEVMACCEGTVMSRLYRGRRRLRVLLADTPERA</sequence>
<evidence type="ECO:0000313" key="9">
    <source>
        <dbReference type="EMBL" id="MBU8826563.1"/>
    </source>
</evidence>
<name>A0ABS6HWF3_MYCGD</name>
<dbReference type="Gene3D" id="1.10.1740.10">
    <property type="match status" value="1"/>
</dbReference>
<feature type="domain" description="RNA polymerase sigma-70 region 2" evidence="7">
    <location>
        <begin position="32"/>
        <end position="95"/>
    </location>
</feature>
<keyword evidence="5 6" id="KW-0804">Transcription</keyword>
<dbReference type="SUPFAM" id="SSF88946">
    <property type="entry name" value="Sigma2 domain of RNA polymerase sigma factors"/>
    <property type="match status" value="1"/>
</dbReference>
<dbReference type="InterPro" id="IPR007627">
    <property type="entry name" value="RNA_pol_sigma70_r2"/>
</dbReference>
<dbReference type="PROSITE" id="PS01063">
    <property type="entry name" value="SIGMA70_ECF"/>
    <property type="match status" value="1"/>
</dbReference>
<reference evidence="9 10" key="1">
    <citation type="submission" date="2021-05" db="EMBL/GenBank/DDBJ databases">
        <title>Draft Genome Sequences of Clinical Respiratory Isolates of Mycobacterium goodii Recovered in Ireland.</title>
        <authorList>
            <person name="Flanagan P.R."/>
            <person name="Mok S."/>
            <person name="Roycroft E."/>
            <person name="Rogers T.R."/>
            <person name="Fitzgibbon M."/>
        </authorList>
    </citation>
    <scope>NUCLEOTIDE SEQUENCE [LARGE SCALE GENOMIC DNA]</scope>
    <source>
        <strain evidence="9 10">14IE55</strain>
    </source>
</reference>
<dbReference type="NCBIfam" id="TIGR02937">
    <property type="entry name" value="sigma70-ECF"/>
    <property type="match status" value="1"/>
</dbReference>
<dbReference type="Pfam" id="PF08281">
    <property type="entry name" value="Sigma70_r4_2"/>
    <property type="match status" value="1"/>
</dbReference>
<dbReference type="EMBL" id="JAHBOM010000027">
    <property type="protein sequence ID" value="MBU8826563.1"/>
    <property type="molecule type" value="Genomic_DNA"/>
</dbReference>
<dbReference type="RefSeq" id="WP_168189098.1">
    <property type="nucleotide sequence ID" value="NZ_PEBB01000094.1"/>
</dbReference>
<evidence type="ECO:0000256" key="5">
    <source>
        <dbReference type="ARBA" id="ARBA00023163"/>
    </source>
</evidence>
<dbReference type="InterPro" id="IPR013249">
    <property type="entry name" value="RNA_pol_sigma70_r4_t2"/>
</dbReference>
<dbReference type="PANTHER" id="PTHR43133">
    <property type="entry name" value="RNA POLYMERASE ECF-TYPE SIGMA FACTO"/>
    <property type="match status" value="1"/>
</dbReference>
<dbReference type="Gene3D" id="1.10.10.10">
    <property type="entry name" value="Winged helix-like DNA-binding domain superfamily/Winged helix DNA-binding domain"/>
    <property type="match status" value="1"/>
</dbReference>
<comment type="caution">
    <text evidence="9">The sequence shown here is derived from an EMBL/GenBank/DDBJ whole genome shotgun (WGS) entry which is preliminary data.</text>
</comment>
<feature type="domain" description="RNA polymerase sigma factor 70 region 4 type 2" evidence="8">
    <location>
        <begin position="136"/>
        <end position="187"/>
    </location>
</feature>
<dbReference type="PANTHER" id="PTHR43133:SF59">
    <property type="entry name" value="ECF RNA POLYMERASE SIGMA FACTOR SIGR"/>
    <property type="match status" value="1"/>
</dbReference>
<dbReference type="CDD" id="cd06171">
    <property type="entry name" value="Sigma70_r4"/>
    <property type="match status" value="1"/>
</dbReference>
<evidence type="ECO:0000313" key="10">
    <source>
        <dbReference type="Proteomes" id="UP000696413"/>
    </source>
</evidence>
<proteinExistence type="inferred from homology"/>
<evidence type="ECO:0000256" key="6">
    <source>
        <dbReference type="RuleBase" id="RU000716"/>
    </source>
</evidence>
<keyword evidence="4 6" id="KW-0238">DNA-binding</keyword>
<protein>
    <recommendedName>
        <fullName evidence="6">RNA polymerase sigma factor</fullName>
    </recommendedName>
</protein>
<evidence type="ECO:0000256" key="4">
    <source>
        <dbReference type="ARBA" id="ARBA00023125"/>
    </source>
</evidence>
<evidence type="ECO:0000256" key="3">
    <source>
        <dbReference type="ARBA" id="ARBA00023082"/>
    </source>
</evidence>
<dbReference type="InterPro" id="IPR014284">
    <property type="entry name" value="RNA_pol_sigma-70_dom"/>
</dbReference>